<comment type="caution">
    <text evidence="1">The sequence shown here is derived from an EMBL/GenBank/DDBJ whole genome shotgun (WGS) entry which is preliminary data.</text>
</comment>
<dbReference type="Proteomes" id="UP000664417">
    <property type="component" value="Unassembled WGS sequence"/>
</dbReference>
<accession>A0A8J7QM77</accession>
<evidence type="ECO:0000313" key="2">
    <source>
        <dbReference type="Proteomes" id="UP000664417"/>
    </source>
</evidence>
<dbReference type="RefSeq" id="WP_207860515.1">
    <property type="nucleotide sequence ID" value="NZ_JAFREP010000018.1"/>
</dbReference>
<keyword evidence="2" id="KW-1185">Reference proteome</keyword>
<evidence type="ECO:0000313" key="1">
    <source>
        <dbReference type="EMBL" id="MBO1320560.1"/>
    </source>
</evidence>
<dbReference type="AlphaFoldDB" id="A0A8J7QM77"/>
<reference evidence="1" key="1">
    <citation type="submission" date="2021-03" db="EMBL/GenBank/DDBJ databases">
        <authorList>
            <person name="Wang G."/>
        </authorList>
    </citation>
    <scope>NUCLEOTIDE SEQUENCE</scope>
    <source>
        <strain evidence="1">KCTC 12899</strain>
    </source>
</reference>
<sequence length="279" mass="30786">MNTDGTSLMWAVLAGTVLLQASKQGVLRWRGASAWLPPTLLLWLPVMVWFYQGLAHWSVNPEQLKMGEALLWVAMAMDALASLIRVTTPSPVLWSVRLSFPLLVALILFQPRLGTGETTACVVPVYGPAMVWSDALVGPTTWYLLELPETDKMRGRAVYGDPHEGKSVFSPFSGRVDRVTDTGFIEITSEKGDLRLRIGPLMPDMMMAKEGGEVFANQPLGLMGETEGTPGVRLEILEGGPLVFADCLAGRYFAAQYERVPAKRNLRVQSKAKSRFSFR</sequence>
<proteinExistence type="predicted"/>
<dbReference type="EMBL" id="JAFREP010000018">
    <property type="protein sequence ID" value="MBO1320560.1"/>
    <property type="molecule type" value="Genomic_DNA"/>
</dbReference>
<gene>
    <name evidence="1" type="ORF">J3U88_18935</name>
</gene>
<organism evidence="1 2">
    <name type="scientific">Acanthopleuribacter pedis</name>
    <dbReference type="NCBI Taxonomy" id="442870"/>
    <lineage>
        <taxon>Bacteria</taxon>
        <taxon>Pseudomonadati</taxon>
        <taxon>Acidobacteriota</taxon>
        <taxon>Holophagae</taxon>
        <taxon>Acanthopleuribacterales</taxon>
        <taxon>Acanthopleuribacteraceae</taxon>
        <taxon>Acanthopleuribacter</taxon>
    </lineage>
</organism>
<name>A0A8J7QM77_9BACT</name>
<protein>
    <submittedName>
        <fullName evidence="1">Uncharacterized protein</fullName>
    </submittedName>
</protein>